<protein>
    <submittedName>
        <fullName evidence="1">Uncharacterized protein</fullName>
    </submittedName>
</protein>
<evidence type="ECO:0000313" key="1">
    <source>
        <dbReference type="EMBL" id="KKK50956.1"/>
    </source>
</evidence>
<reference evidence="1" key="1">
    <citation type="journal article" date="2015" name="Nature">
        <title>Complex archaea that bridge the gap between prokaryotes and eukaryotes.</title>
        <authorList>
            <person name="Spang A."/>
            <person name="Saw J.H."/>
            <person name="Jorgensen S.L."/>
            <person name="Zaremba-Niedzwiedzka K."/>
            <person name="Martijn J."/>
            <person name="Lind A.E."/>
            <person name="van Eijk R."/>
            <person name="Schleper C."/>
            <person name="Guy L."/>
            <person name="Ettema T.J."/>
        </authorList>
    </citation>
    <scope>NUCLEOTIDE SEQUENCE</scope>
</reference>
<accession>A0A0F8YSH9</accession>
<organism evidence="1">
    <name type="scientific">marine sediment metagenome</name>
    <dbReference type="NCBI Taxonomy" id="412755"/>
    <lineage>
        <taxon>unclassified sequences</taxon>
        <taxon>metagenomes</taxon>
        <taxon>ecological metagenomes</taxon>
    </lineage>
</organism>
<gene>
    <name evidence="1" type="ORF">LCGC14_3119840</name>
</gene>
<comment type="caution">
    <text evidence="1">The sequence shown here is derived from an EMBL/GenBank/DDBJ whole genome shotgun (WGS) entry which is preliminary data.</text>
</comment>
<proteinExistence type="predicted"/>
<sequence length="76" mass="9333">MIGPNSNYYKIDCNCTEEKKMEVDHKLNNYLNSYQYEMNMSLLNNLKRPELIPEERFFTYLQDHPFLLYFLVSYYT</sequence>
<dbReference type="AlphaFoldDB" id="A0A0F8YSH9"/>
<dbReference type="EMBL" id="LAZR01067758">
    <property type="protein sequence ID" value="KKK50956.1"/>
    <property type="molecule type" value="Genomic_DNA"/>
</dbReference>
<name>A0A0F8YSH9_9ZZZZ</name>